<dbReference type="EMBL" id="CP058708">
    <property type="protein sequence ID" value="QLH52613.1"/>
    <property type="molecule type" value="Genomic_DNA"/>
</dbReference>
<organism evidence="1 2">
    <name type="scientific">Candidatus Accumulibacter cognatus</name>
    <dbReference type="NCBI Taxonomy" id="2954383"/>
    <lineage>
        <taxon>Bacteria</taxon>
        <taxon>Pseudomonadati</taxon>
        <taxon>Pseudomonadota</taxon>
        <taxon>Betaproteobacteria</taxon>
        <taxon>Candidatus Accumulibacter</taxon>
    </lineage>
</organism>
<gene>
    <name evidence="1" type="ORF">HWD57_17135</name>
</gene>
<dbReference type="Proteomes" id="UP000509684">
    <property type="component" value="Chromosome"/>
</dbReference>
<name>A0A7D5NGW4_9PROT</name>
<protein>
    <submittedName>
        <fullName evidence="1">Uncharacterized protein</fullName>
    </submittedName>
</protein>
<reference evidence="1 2" key="1">
    <citation type="journal article" date="2019" name="Microbiome">
        <title>Annotated bacterial chromosomes from frame-shift-corrected long-read metagenomic data.</title>
        <authorList>
            <person name="Arumugam K."/>
            <person name="Bagci C."/>
            <person name="Bessarab I."/>
            <person name="Beier S."/>
            <person name="Buchfink B."/>
            <person name="Gorska A."/>
            <person name="Qiu G."/>
            <person name="Huson D.H."/>
            <person name="Williams R.B.H."/>
        </authorList>
    </citation>
    <scope>NUCLEOTIDE SEQUENCE [LARGE SCALE GENOMIC DNA]</scope>
    <source>
        <strain evidence="1">SSA1</strain>
    </source>
</reference>
<dbReference type="KEGG" id="acog:HWD57_17135"/>
<dbReference type="AlphaFoldDB" id="A0A7D5NGW4"/>
<accession>A0A7D5NGW4</accession>
<sequence>MQALRLITRPSNHQLLIELPPGMDDCLLEVIVLPAAETDPAYAVSRRRRRPAPMLAGTVTLQDDLLAPAIPDGDWEVLR</sequence>
<proteinExistence type="predicted"/>
<evidence type="ECO:0000313" key="2">
    <source>
        <dbReference type="Proteomes" id="UP000509684"/>
    </source>
</evidence>
<evidence type="ECO:0000313" key="1">
    <source>
        <dbReference type="EMBL" id="QLH52613.1"/>
    </source>
</evidence>